<dbReference type="EMBL" id="CP047901">
    <property type="protein sequence ID" value="QHO63466.1"/>
    <property type="molecule type" value="Genomic_DNA"/>
</dbReference>
<evidence type="ECO:0000256" key="6">
    <source>
        <dbReference type="ARBA" id="ARBA00022989"/>
    </source>
</evidence>
<reference evidence="14" key="1">
    <citation type="journal article" date="2020" name="Microorganisms">
        <title>Complete Genome of a Member of a New Bacterial Lineage in the Microgenomates Group Reveals an Unusual Nucleotide Composition Disparity Between Two Strands of DNA and Limited Metabolic Potential.</title>
        <authorList>
            <person name="Kadnikov V.V."/>
            <person name="Mardanov A.V."/>
            <person name="Beletsky A.V."/>
            <person name="Karnachuk O.V."/>
            <person name="Ravin N.V."/>
        </authorList>
    </citation>
    <scope>NUCLEOTIDE SEQUENCE [LARGE SCALE GENOMIC DNA]</scope>
</reference>
<dbReference type="RefSeq" id="WP_161931846.1">
    <property type="nucleotide sequence ID" value="NZ_CP047901.1"/>
</dbReference>
<protein>
    <submittedName>
        <fullName evidence="13">Disulfide bond formation protein DsbB</fullName>
    </submittedName>
</protein>
<evidence type="ECO:0000256" key="8">
    <source>
        <dbReference type="ARBA" id="ARBA00023136"/>
    </source>
</evidence>
<dbReference type="Gene3D" id="1.20.1550.10">
    <property type="entry name" value="DsbB-like"/>
    <property type="match status" value="1"/>
</dbReference>
<dbReference type="PANTHER" id="PTHR43469">
    <property type="entry name" value="DISULFIDE FORMATION PROTEIN-RELATED"/>
    <property type="match status" value="1"/>
</dbReference>
<dbReference type="GO" id="GO:0015035">
    <property type="term" value="F:protein-disulfide reductase activity"/>
    <property type="evidence" value="ECO:0007669"/>
    <property type="project" value="InterPro"/>
</dbReference>
<evidence type="ECO:0000256" key="9">
    <source>
        <dbReference type="ARBA" id="ARBA00023157"/>
    </source>
</evidence>
<keyword evidence="14" id="KW-1185">Reference proteome</keyword>
<gene>
    <name evidence="13" type="ORF">MICH65_0485</name>
</gene>
<keyword evidence="6 12" id="KW-1133">Transmembrane helix</keyword>
<dbReference type="InterPro" id="IPR023380">
    <property type="entry name" value="DsbB-like_sf"/>
</dbReference>
<keyword evidence="3" id="KW-0813">Transport</keyword>
<dbReference type="KEGG" id="caqa:MICH65_0485"/>
<dbReference type="InterPro" id="IPR012187">
    <property type="entry name" value="Disulphide_bond_form_BdbC"/>
</dbReference>
<keyword evidence="9" id="KW-1015">Disulfide bond</keyword>
<proteinExistence type="inferred from homology"/>
<comment type="subcellular location">
    <subcellularLocation>
        <location evidence="1">Membrane</location>
        <topology evidence="1">Multi-pass membrane protein</topology>
    </subcellularLocation>
</comment>
<keyword evidence="7" id="KW-0560">Oxidoreductase</keyword>
<evidence type="ECO:0000256" key="1">
    <source>
        <dbReference type="ARBA" id="ARBA00004141"/>
    </source>
</evidence>
<keyword evidence="8 12" id="KW-0472">Membrane</keyword>
<evidence type="ECO:0000256" key="4">
    <source>
        <dbReference type="ARBA" id="ARBA00022692"/>
    </source>
</evidence>
<evidence type="ECO:0000313" key="14">
    <source>
        <dbReference type="Proteomes" id="UP000463983"/>
    </source>
</evidence>
<dbReference type="NCBIfam" id="NF002849">
    <property type="entry name" value="PRK03113.1"/>
    <property type="match status" value="1"/>
</dbReference>
<keyword evidence="5" id="KW-0249">Electron transport</keyword>
<evidence type="ECO:0000256" key="7">
    <source>
        <dbReference type="ARBA" id="ARBA00023002"/>
    </source>
</evidence>
<dbReference type="PANTHER" id="PTHR43469:SF1">
    <property type="entry name" value="SPBETA PROPHAGE-DERIVED DISULFIDE BOND FORMATION PROTEIN B"/>
    <property type="match status" value="1"/>
</dbReference>
<keyword evidence="11" id="KW-0676">Redox-active center</keyword>
<dbReference type="GO" id="GO:0016020">
    <property type="term" value="C:membrane"/>
    <property type="evidence" value="ECO:0007669"/>
    <property type="project" value="UniProtKB-SubCell"/>
</dbReference>
<dbReference type="Pfam" id="PF02600">
    <property type="entry name" value="DsbB"/>
    <property type="match status" value="1"/>
</dbReference>
<name>A0A857N5X8_9BACT</name>
<dbReference type="AlphaFoldDB" id="A0A857N5X8"/>
<dbReference type="GO" id="GO:0006457">
    <property type="term" value="P:protein folding"/>
    <property type="evidence" value="ECO:0007669"/>
    <property type="project" value="InterPro"/>
</dbReference>
<evidence type="ECO:0000256" key="3">
    <source>
        <dbReference type="ARBA" id="ARBA00022448"/>
    </source>
</evidence>
<feature type="transmembrane region" description="Helical" evidence="12">
    <location>
        <begin position="51"/>
        <end position="70"/>
    </location>
</feature>
<dbReference type="Proteomes" id="UP000463983">
    <property type="component" value="Chromosome"/>
</dbReference>
<comment type="similarity">
    <text evidence="2">Belongs to the DsbB family. BdbC subfamily.</text>
</comment>
<evidence type="ECO:0000256" key="10">
    <source>
        <dbReference type="ARBA" id="ARBA00023186"/>
    </source>
</evidence>
<keyword evidence="10" id="KW-0143">Chaperone</keyword>
<evidence type="ECO:0000313" key="13">
    <source>
        <dbReference type="EMBL" id="QHO63466.1"/>
    </source>
</evidence>
<evidence type="ECO:0000256" key="2">
    <source>
        <dbReference type="ARBA" id="ARBA00007602"/>
    </source>
</evidence>
<evidence type="ECO:0000256" key="12">
    <source>
        <dbReference type="SAM" id="Phobius"/>
    </source>
</evidence>
<dbReference type="SUPFAM" id="SSF158442">
    <property type="entry name" value="DsbB-like"/>
    <property type="match status" value="1"/>
</dbReference>
<evidence type="ECO:0000256" key="5">
    <source>
        <dbReference type="ARBA" id="ARBA00022982"/>
    </source>
</evidence>
<feature type="transmembrane region" description="Helical" evidence="12">
    <location>
        <begin position="12"/>
        <end position="30"/>
    </location>
</feature>
<feature type="transmembrane region" description="Helical" evidence="12">
    <location>
        <begin position="82"/>
        <end position="100"/>
    </location>
</feature>
<organism evidence="13 14">
    <name type="scientific">Candidatus Chazhemtobacterium aquaticus</name>
    <dbReference type="NCBI Taxonomy" id="2715735"/>
    <lineage>
        <taxon>Bacteria</taxon>
        <taxon>Candidatus Chazhemtobacteraceae</taxon>
        <taxon>Candidatus Chazhemtobacterium</taxon>
    </lineage>
</organism>
<sequence>MLIEEVTETLTQGTILVDVLLIVGWLGWLLRRKGVKIGGAELVYRWIEENGLILAWLMAVIATTGSLFFSEVAKYDPCVLCWYQRILMYPLVLILGLAILKKDKNILPYMLVMSLMGLIIALYHYYVQVSGVEIVPCSVSGYSASCTQQFVLRYGYVTIVSMSATAFALISSIGMVMVGKRQNERI</sequence>
<feature type="transmembrane region" description="Helical" evidence="12">
    <location>
        <begin position="154"/>
        <end position="178"/>
    </location>
</feature>
<dbReference type="InterPro" id="IPR003752">
    <property type="entry name" value="DiS_bond_form_DsbB/BdbC"/>
</dbReference>
<accession>A0A857N5X8</accession>
<feature type="transmembrane region" description="Helical" evidence="12">
    <location>
        <begin position="107"/>
        <end position="126"/>
    </location>
</feature>
<keyword evidence="4 12" id="KW-0812">Transmembrane</keyword>
<evidence type="ECO:0000256" key="11">
    <source>
        <dbReference type="ARBA" id="ARBA00023284"/>
    </source>
</evidence>